<name>A0A8J3M2A9_9MICO</name>
<dbReference type="RefSeq" id="WP_191283145.1">
    <property type="nucleotide sequence ID" value="NZ_BNAI01000003.1"/>
</dbReference>
<sequence>MRVTRAGGEIVLEFADGESDVLRSLVDQYLEVVGSEVGSDPAHERLFPVAYRDDAPAAEEFTRYTRAGLVDRKAANAAQVSLALDEETVRLSPDAAERWLPLLTDLRLVIADRLGIRADDDEIPDTPAGEVYTWLGHLQESIITLLEES</sequence>
<keyword evidence="2" id="KW-1185">Reference proteome</keyword>
<evidence type="ECO:0000313" key="1">
    <source>
        <dbReference type="EMBL" id="GHF17515.1"/>
    </source>
</evidence>
<dbReference type="Pfam" id="PF09438">
    <property type="entry name" value="DUF2017"/>
    <property type="match status" value="1"/>
</dbReference>
<protein>
    <recommendedName>
        <fullName evidence="3">DUF2017 domain-containing protein</fullName>
    </recommendedName>
</protein>
<reference evidence="1" key="1">
    <citation type="journal article" date="2014" name="Int. J. Syst. Evol. Microbiol.">
        <title>Complete genome sequence of Corynebacterium casei LMG S-19264T (=DSM 44701T), isolated from a smear-ripened cheese.</title>
        <authorList>
            <consortium name="US DOE Joint Genome Institute (JGI-PGF)"/>
            <person name="Walter F."/>
            <person name="Albersmeier A."/>
            <person name="Kalinowski J."/>
            <person name="Ruckert C."/>
        </authorList>
    </citation>
    <scope>NUCLEOTIDE SEQUENCE</scope>
    <source>
        <strain evidence="1">CGMCC 1.16548</strain>
    </source>
</reference>
<proteinExistence type="predicted"/>
<dbReference type="EMBL" id="BNAI01000003">
    <property type="protein sequence ID" value="GHF17515.1"/>
    <property type="molecule type" value="Genomic_DNA"/>
</dbReference>
<evidence type="ECO:0008006" key="3">
    <source>
        <dbReference type="Google" id="ProtNLM"/>
    </source>
</evidence>
<organism evidence="1 2">
    <name type="scientific">Pseudolysinimonas yzui</name>
    <dbReference type="NCBI Taxonomy" id="2708254"/>
    <lineage>
        <taxon>Bacteria</taxon>
        <taxon>Bacillati</taxon>
        <taxon>Actinomycetota</taxon>
        <taxon>Actinomycetes</taxon>
        <taxon>Micrococcales</taxon>
        <taxon>Microbacteriaceae</taxon>
        <taxon>Pseudolysinimonas</taxon>
    </lineage>
</organism>
<accession>A0A8J3M2A9</accession>
<comment type="caution">
    <text evidence="1">The sequence shown here is derived from an EMBL/GenBank/DDBJ whole genome shotgun (WGS) entry which is preliminary data.</text>
</comment>
<gene>
    <name evidence="1" type="ORF">GCM10011600_17870</name>
</gene>
<dbReference type="InterPro" id="IPR018561">
    <property type="entry name" value="AosR"/>
</dbReference>
<dbReference type="Proteomes" id="UP000617531">
    <property type="component" value="Unassembled WGS sequence"/>
</dbReference>
<reference evidence="1" key="2">
    <citation type="submission" date="2020-09" db="EMBL/GenBank/DDBJ databases">
        <authorList>
            <person name="Sun Q."/>
            <person name="Zhou Y."/>
        </authorList>
    </citation>
    <scope>NUCLEOTIDE SEQUENCE</scope>
    <source>
        <strain evidence="1">CGMCC 1.16548</strain>
    </source>
</reference>
<dbReference type="AlphaFoldDB" id="A0A8J3M2A9"/>
<evidence type="ECO:0000313" key="2">
    <source>
        <dbReference type="Proteomes" id="UP000617531"/>
    </source>
</evidence>